<sequence length="216" mass="24217">HLVLDLLHVMSAFVDHGNDPDVPLSFYEHQGTVLSYVASPVFFAPLTLEGDLFMTYRIYVVWRRETLSLVLPLSLIIGHLSQDFSFGMTADKLYTGPVNVSDGLLSPVVYKPMIAYFSLTLLTNITTTLLLLGRIMWHDTEMRRAFGRYNAASKSHWQVMKTIIQSQVLYSSVVVINLVLYIVRSNGVYITFAVLPPLVGISFTMIIARIGLSDAL</sequence>
<gene>
    <name evidence="2" type="ORF">PYCCODRAFT_1353530</name>
</gene>
<proteinExistence type="predicted"/>
<feature type="transmembrane region" description="Helical" evidence="1">
    <location>
        <begin position="114"/>
        <end position="137"/>
    </location>
</feature>
<feature type="transmembrane region" description="Helical" evidence="1">
    <location>
        <begin position="163"/>
        <end position="183"/>
    </location>
</feature>
<dbReference type="EMBL" id="KZ084119">
    <property type="protein sequence ID" value="OSD00315.1"/>
    <property type="molecule type" value="Genomic_DNA"/>
</dbReference>
<evidence type="ECO:0000313" key="2">
    <source>
        <dbReference type="EMBL" id="OSD00315.1"/>
    </source>
</evidence>
<dbReference type="AlphaFoldDB" id="A0A1Y2IGP9"/>
<name>A0A1Y2IGP9_TRAC3</name>
<feature type="non-terminal residue" evidence="2">
    <location>
        <position position="216"/>
    </location>
</feature>
<evidence type="ECO:0000256" key="1">
    <source>
        <dbReference type="SAM" id="Phobius"/>
    </source>
</evidence>
<dbReference type="OrthoDB" id="2758055at2759"/>
<organism evidence="2 3">
    <name type="scientific">Trametes coccinea (strain BRFM310)</name>
    <name type="common">Pycnoporus coccineus</name>
    <dbReference type="NCBI Taxonomy" id="1353009"/>
    <lineage>
        <taxon>Eukaryota</taxon>
        <taxon>Fungi</taxon>
        <taxon>Dikarya</taxon>
        <taxon>Basidiomycota</taxon>
        <taxon>Agaricomycotina</taxon>
        <taxon>Agaricomycetes</taxon>
        <taxon>Polyporales</taxon>
        <taxon>Polyporaceae</taxon>
        <taxon>Trametes</taxon>
    </lineage>
</organism>
<keyword evidence="1" id="KW-0812">Transmembrane</keyword>
<keyword evidence="1" id="KW-0472">Membrane</keyword>
<keyword evidence="1" id="KW-1133">Transmembrane helix</keyword>
<dbReference type="Proteomes" id="UP000193067">
    <property type="component" value="Unassembled WGS sequence"/>
</dbReference>
<accession>A0A1Y2IGP9</accession>
<reference evidence="2 3" key="1">
    <citation type="journal article" date="2015" name="Biotechnol. Biofuels">
        <title>Enhanced degradation of softwood versus hardwood by the white-rot fungus Pycnoporus coccineus.</title>
        <authorList>
            <person name="Couturier M."/>
            <person name="Navarro D."/>
            <person name="Chevret D."/>
            <person name="Henrissat B."/>
            <person name="Piumi F."/>
            <person name="Ruiz-Duenas F.J."/>
            <person name="Martinez A.T."/>
            <person name="Grigoriev I.V."/>
            <person name="Riley R."/>
            <person name="Lipzen A."/>
            <person name="Berrin J.G."/>
            <person name="Master E.R."/>
            <person name="Rosso M.N."/>
        </authorList>
    </citation>
    <scope>NUCLEOTIDE SEQUENCE [LARGE SCALE GENOMIC DNA]</scope>
    <source>
        <strain evidence="2 3">BRFM310</strain>
    </source>
</reference>
<evidence type="ECO:0000313" key="3">
    <source>
        <dbReference type="Proteomes" id="UP000193067"/>
    </source>
</evidence>
<dbReference type="STRING" id="1353009.A0A1Y2IGP9"/>
<protein>
    <submittedName>
        <fullName evidence="2">Uncharacterized protein</fullName>
    </submittedName>
</protein>
<feature type="transmembrane region" description="Helical" evidence="1">
    <location>
        <begin position="33"/>
        <end position="54"/>
    </location>
</feature>
<keyword evidence="3" id="KW-1185">Reference proteome</keyword>
<feature type="transmembrane region" description="Helical" evidence="1">
    <location>
        <begin position="66"/>
        <end position="82"/>
    </location>
</feature>
<feature type="non-terminal residue" evidence="2">
    <location>
        <position position="1"/>
    </location>
</feature>
<feature type="transmembrane region" description="Helical" evidence="1">
    <location>
        <begin position="189"/>
        <end position="212"/>
    </location>
</feature>